<dbReference type="AlphaFoldDB" id="F2HHC8"/>
<dbReference type="Proteomes" id="UP000243423">
    <property type="component" value="Nucleomorph 1"/>
</dbReference>
<protein>
    <submittedName>
        <fullName evidence="1">Uncharacterized protein</fullName>
    </submittedName>
</protein>
<evidence type="ECO:0000313" key="2">
    <source>
        <dbReference type="Proteomes" id="UP000243423"/>
    </source>
</evidence>
<name>F2HHC8_9CRYP</name>
<organism evidence="1 2">
    <name type="scientific">Cryptomonas paramaecium</name>
    <dbReference type="NCBI Taxonomy" id="2898"/>
    <lineage>
        <taxon>Eukaryota</taxon>
        <taxon>Cryptophyceae</taxon>
        <taxon>Cryptomonadales</taxon>
        <taxon>Cryptomonadaceae</taxon>
        <taxon>Cryptomonas</taxon>
    </lineage>
</organism>
<evidence type="ECO:0000313" key="1">
    <source>
        <dbReference type="EMBL" id="AEA38724.1"/>
    </source>
</evidence>
<dbReference type="RefSeq" id="XP_003239622.1">
    <property type="nucleotide sequence ID" value="XM_003239574.1"/>
</dbReference>
<dbReference type="EMBL" id="CP002172">
    <property type="protein sequence ID" value="AEA38724.1"/>
    <property type="molecule type" value="Genomic_DNA"/>
</dbReference>
<keyword evidence="1" id="KW-0542">Nucleomorph</keyword>
<sequence>MQLDSYNSVKILRKSKFVHTNSIKYLFNATMWSILSSACNSYFHVKLFSFFQKLLKKKNGLKQEMSRLYLIKLRNEKFDFNISKKYNFYYENKIYYNNVIVSFNHLQIVPWFKKFSPVCMKKNMFYPNKLMFVFFKMYSYEKSDIFFRFYTQKEKKEKI</sequence>
<proteinExistence type="predicted"/>
<geneLocation type="nucleomorph" evidence="1"/>
<reference evidence="1 2" key="1">
    <citation type="journal article" date="2011" name="Genome Biol. Evol.">
        <title>Complete nucleomorph genome sequence of the nonphotosynthetic alga Cryptomonas paramecium reveals a core nucleomorph gene set.</title>
        <authorList>
            <person name="Tanifuji G."/>
            <person name="Onodera N.T."/>
            <person name="Wheeler T.J."/>
            <person name="Dlutek M."/>
            <person name="Donaher N."/>
            <person name="Archibald J.M."/>
        </authorList>
    </citation>
    <scope>NUCLEOTIDE SEQUENCE [LARGE SCALE GENOMIC DNA]</scope>
    <source>
        <strain evidence="1 2">CCAP977/2A</strain>
    </source>
</reference>
<gene>
    <name evidence="1" type="ORF">CPARA_1gp066</name>
</gene>
<accession>F2HHC8</accession>
<dbReference type="GeneID" id="10447008"/>